<dbReference type="OrthoDB" id="9949087at2"/>
<dbReference type="EMBL" id="WOWP01000013">
    <property type="protein sequence ID" value="MUV03089.1"/>
    <property type="molecule type" value="Genomic_DNA"/>
</dbReference>
<organism evidence="1 2">
    <name type="scientific">Flavobacterium rakeshii</name>
    <dbReference type="NCBI Taxonomy" id="1038845"/>
    <lineage>
        <taxon>Bacteria</taxon>
        <taxon>Pseudomonadati</taxon>
        <taxon>Bacteroidota</taxon>
        <taxon>Flavobacteriia</taxon>
        <taxon>Flavobacteriales</taxon>
        <taxon>Flavobacteriaceae</taxon>
        <taxon>Flavobacterium</taxon>
    </lineage>
</organism>
<accession>A0A6N8H910</accession>
<gene>
    <name evidence="1" type="ORF">GN157_05140</name>
</gene>
<reference evidence="1 2" key="1">
    <citation type="submission" date="2019-12" db="EMBL/GenBank/DDBJ databases">
        <authorList>
            <person name="Sun J.-Q."/>
        </authorList>
    </citation>
    <scope>NUCLEOTIDE SEQUENCE [LARGE SCALE GENOMIC DNA]</scope>
    <source>
        <strain evidence="1 2">JCM 17928</strain>
    </source>
</reference>
<dbReference type="AlphaFoldDB" id="A0A6N8H910"/>
<dbReference type="RefSeq" id="WP_157482034.1">
    <property type="nucleotide sequence ID" value="NZ_WOWP01000013.1"/>
</dbReference>
<comment type="caution">
    <text evidence="1">The sequence shown here is derived from an EMBL/GenBank/DDBJ whole genome shotgun (WGS) entry which is preliminary data.</text>
</comment>
<evidence type="ECO:0000313" key="2">
    <source>
        <dbReference type="Proteomes" id="UP000433945"/>
    </source>
</evidence>
<dbReference type="Proteomes" id="UP000433945">
    <property type="component" value="Unassembled WGS sequence"/>
</dbReference>
<evidence type="ECO:0000313" key="1">
    <source>
        <dbReference type="EMBL" id="MUV03089.1"/>
    </source>
</evidence>
<proteinExistence type="predicted"/>
<keyword evidence="2" id="KW-1185">Reference proteome</keyword>
<name>A0A6N8H910_9FLAO</name>
<protein>
    <submittedName>
        <fullName evidence="1">Uncharacterized protein</fullName>
    </submittedName>
</protein>
<sequence length="160" mass="19081">MKKNIILILIILYSALVFAQEKKVNALLYIYYEPQSEYAAGYKIATDSLTANFNIYYKEYITKENRERALKEYKQKVKKQEQENSAIDYIKVTPKIKKPVFYKWIACDSPINVTKGELPEYITLEDYITGKLRFKDTVTIIFKINDNEYLMWKGFHFREK</sequence>